<sequence length="293" mass="33070">MSFASETKAELIRHIPRTRHDRMAMAAAMLMMEGEVQISGDQIRLTFLLENETIRSLFFTIIAKLGNMNTGAKVMTGEEILDLLTALKMYDGQRIRMERVDPLLLQRECCKKSFLAAAFLCAGSVSDPNKAYHLEIVCRSQDRARQLAQGMLSLNLDARIIARKGHWVVYLKEGEQIVTMLGYMGAPLAYMTYENARIVKEMRNGINRQVNCETANIGKTVHAAVRQTADIALIRDRMGLEHLPRNLQEIALVRLEHPDMTLKDLGALLDPPVGKSGVNHRLRRISEIAEDLR</sequence>
<dbReference type="InterPro" id="IPR023054">
    <property type="entry name" value="Sporulation_regulator_WhiA_C"/>
</dbReference>
<keyword evidence="8" id="KW-1185">Reference proteome</keyword>
<organism evidence="7 8">
    <name type="scientific">Shuttleworthella satelles DSM 14600</name>
    <dbReference type="NCBI Taxonomy" id="626523"/>
    <lineage>
        <taxon>Bacteria</taxon>
        <taxon>Bacillati</taxon>
        <taxon>Bacillota</taxon>
        <taxon>Clostridia</taxon>
        <taxon>Lachnospirales</taxon>
        <taxon>Lachnospiraceae</taxon>
        <taxon>Shuttleworthella</taxon>
    </lineage>
</organism>
<evidence type="ECO:0000256" key="1">
    <source>
        <dbReference type="ARBA" id="ARBA00022618"/>
    </source>
</evidence>
<comment type="similarity">
    <text evidence="4">Belongs to the WhiA family.</text>
</comment>
<keyword evidence="2 4" id="KW-0238">DNA-binding</keyword>
<dbReference type="Gene3D" id="3.10.28.10">
    <property type="entry name" value="Homing endonucleases"/>
    <property type="match status" value="1"/>
</dbReference>
<evidence type="ECO:0000259" key="6">
    <source>
        <dbReference type="Pfam" id="PF14527"/>
    </source>
</evidence>
<dbReference type="InterPro" id="IPR003802">
    <property type="entry name" value="Sporulation_regulator_WhiA"/>
</dbReference>
<dbReference type="GO" id="GO:0043937">
    <property type="term" value="P:regulation of sporulation"/>
    <property type="evidence" value="ECO:0007669"/>
    <property type="project" value="InterPro"/>
</dbReference>
<dbReference type="PANTHER" id="PTHR37307:SF1">
    <property type="entry name" value="CELL DIVISION PROTEIN WHIA-RELATED"/>
    <property type="match status" value="1"/>
</dbReference>
<dbReference type="Pfam" id="PF02650">
    <property type="entry name" value="HTH_WhiA"/>
    <property type="match status" value="1"/>
</dbReference>
<dbReference type="InterPro" id="IPR039518">
    <property type="entry name" value="WhiA_LAGLIDADG_dom"/>
</dbReference>
<dbReference type="GO" id="GO:0003677">
    <property type="term" value="F:DNA binding"/>
    <property type="evidence" value="ECO:0007669"/>
    <property type="project" value="UniProtKB-UniRule"/>
</dbReference>
<dbReference type="SUPFAM" id="SSF55608">
    <property type="entry name" value="Homing endonucleases"/>
    <property type="match status" value="1"/>
</dbReference>
<comment type="caution">
    <text evidence="7">The sequence shown here is derived from an EMBL/GenBank/DDBJ whole genome shotgun (WGS) entry which is preliminary data.</text>
</comment>
<gene>
    <name evidence="4" type="primary">whiA</name>
    <name evidence="7" type="ORF">GCWU000342_01659</name>
</gene>
<name>C4GCG5_9FIRM</name>
<evidence type="ECO:0000256" key="2">
    <source>
        <dbReference type="ARBA" id="ARBA00023125"/>
    </source>
</evidence>
<evidence type="ECO:0000259" key="5">
    <source>
        <dbReference type="Pfam" id="PF02650"/>
    </source>
</evidence>
<feature type="domain" description="WhiA LAGLIDADG-like" evidence="6">
    <location>
        <begin position="112"/>
        <end position="203"/>
    </location>
</feature>
<dbReference type="InterPro" id="IPR027434">
    <property type="entry name" value="Homing_endonucl"/>
</dbReference>
<dbReference type="PANTHER" id="PTHR37307">
    <property type="entry name" value="CELL DIVISION PROTEIN WHIA-RELATED"/>
    <property type="match status" value="1"/>
</dbReference>
<dbReference type="eggNOG" id="COG1481">
    <property type="taxonomic scope" value="Bacteria"/>
</dbReference>
<feature type="domain" description="Sporulation regulator WhiA C-terminal" evidence="5">
    <location>
        <begin position="206"/>
        <end position="289"/>
    </location>
</feature>
<evidence type="ECO:0000313" key="8">
    <source>
        <dbReference type="Proteomes" id="UP000003494"/>
    </source>
</evidence>
<dbReference type="AlphaFoldDB" id="C4GCG5"/>
<dbReference type="RefSeq" id="WP_006906654.1">
    <property type="nucleotide sequence ID" value="NZ_GG665867.1"/>
</dbReference>
<comment type="function">
    <text evidence="4">Involved in cell division and chromosome segregation.</text>
</comment>
<dbReference type="GO" id="GO:0051301">
    <property type="term" value="P:cell division"/>
    <property type="evidence" value="ECO:0007669"/>
    <property type="project" value="UniProtKB-UniRule"/>
</dbReference>
<dbReference type="HOGENOM" id="CLU_053282_0_0_9"/>
<dbReference type="Proteomes" id="UP000003494">
    <property type="component" value="Unassembled WGS sequence"/>
</dbReference>
<dbReference type="HAMAP" id="MF_01420">
    <property type="entry name" value="HTH_type_WhiA"/>
    <property type="match status" value="1"/>
</dbReference>
<keyword evidence="3 4" id="KW-0131">Cell cycle</keyword>
<evidence type="ECO:0000313" key="7">
    <source>
        <dbReference type="EMBL" id="EEP27665.1"/>
    </source>
</evidence>
<dbReference type="EMBL" id="ACIP02000004">
    <property type="protein sequence ID" value="EEP27665.1"/>
    <property type="molecule type" value="Genomic_DNA"/>
</dbReference>
<reference evidence="7" key="1">
    <citation type="submission" date="2009-04" db="EMBL/GenBank/DDBJ databases">
        <authorList>
            <person name="Weinstock G."/>
            <person name="Sodergren E."/>
            <person name="Clifton S."/>
            <person name="Fulton L."/>
            <person name="Fulton B."/>
            <person name="Courtney L."/>
            <person name="Fronick C."/>
            <person name="Harrison M."/>
            <person name="Strong C."/>
            <person name="Farmer C."/>
            <person name="Delahaunty K."/>
            <person name="Markovic C."/>
            <person name="Hall O."/>
            <person name="Minx P."/>
            <person name="Tomlinson C."/>
            <person name="Mitreva M."/>
            <person name="Nelson J."/>
            <person name="Hou S."/>
            <person name="Wollam A."/>
            <person name="Pepin K.H."/>
            <person name="Johnson M."/>
            <person name="Bhonagiri V."/>
            <person name="Nash W.E."/>
            <person name="Warren W."/>
            <person name="Chinwalla A."/>
            <person name="Mardis E.R."/>
            <person name="Wilson R.K."/>
        </authorList>
    </citation>
    <scope>NUCLEOTIDE SEQUENCE [LARGE SCALE GENOMIC DNA]</scope>
    <source>
        <strain evidence="7">DSM 14600</strain>
    </source>
</reference>
<evidence type="ECO:0000256" key="4">
    <source>
        <dbReference type="HAMAP-Rule" id="MF_01420"/>
    </source>
</evidence>
<dbReference type="STRING" id="626523.GCWU000342_01659"/>
<protein>
    <recommendedName>
        <fullName evidence="4">Probable cell division protein WhiA</fullName>
    </recommendedName>
</protein>
<keyword evidence="1 4" id="KW-0132">Cell division</keyword>
<dbReference type="NCBIfam" id="TIGR00647">
    <property type="entry name" value="DNA_bind_WhiA"/>
    <property type="match status" value="1"/>
</dbReference>
<dbReference type="Pfam" id="PF14527">
    <property type="entry name" value="LAGLIDADG_WhiA"/>
    <property type="match status" value="1"/>
</dbReference>
<evidence type="ECO:0000256" key="3">
    <source>
        <dbReference type="ARBA" id="ARBA00023306"/>
    </source>
</evidence>
<proteinExistence type="inferred from homology"/>
<accession>C4GCG5</accession>